<feature type="region of interest" description="Disordered" evidence="1">
    <location>
        <begin position="1"/>
        <end position="24"/>
    </location>
</feature>
<dbReference type="Proteomes" id="UP001189429">
    <property type="component" value="Unassembled WGS sequence"/>
</dbReference>
<evidence type="ECO:0000256" key="1">
    <source>
        <dbReference type="SAM" id="MobiDB-lite"/>
    </source>
</evidence>
<gene>
    <name evidence="2" type="ORF">PCOR1329_LOCUS8891</name>
</gene>
<comment type="caution">
    <text evidence="2">The sequence shown here is derived from an EMBL/GenBank/DDBJ whole genome shotgun (WGS) entry which is preliminary data.</text>
</comment>
<protein>
    <recommendedName>
        <fullName evidence="4">Subtilisin</fullName>
    </recommendedName>
</protein>
<keyword evidence="3" id="KW-1185">Reference proteome</keyword>
<reference evidence="2" key="1">
    <citation type="submission" date="2023-10" db="EMBL/GenBank/DDBJ databases">
        <authorList>
            <person name="Chen Y."/>
            <person name="Shah S."/>
            <person name="Dougan E. K."/>
            <person name="Thang M."/>
            <person name="Chan C."/>
        </authorList>
    </citation>
    <scope>NUCLEOTIDE SEQUENCE [LARGE SCALE GENOMIC DNA]</scope>
</reference>
<name>A0ABN9Q8Q3_9DINO</name>
<sequence>MPPAASGQVAAHRAHRRGTLSPAAHAAARTALELAGAAKHGHATPQGPPCACCDATCWKPRSRGTSGARWRPRSFWSSARGHAAPQDRVGGPGHSAGSRPRWADVPADGDDDDAVRDRTPPRAGVQACANTSALTADSSSQAVEEPDSIDLIPRTAKVTNAMDEVILMMAKPCVLYNVDPCATGFTSCTSEYASAYYASITDCSMWHDVRADVPVHGDFSVRASTPFCTTSISRLSWRCSKNELVVLPPMITPRAAPAPTPPRTPSAPWTTPRRLRCPWTMNLSCLTQASRRGSAFSRIVFGNLLWIVALG</sequence>
<evidence type="ECO:0000313" key="2">
    <source>
        <dbReference type="EMBL" id="CAK0800854.1"/>
    </source>
</evidence>
<feature type="region of interest" description="Disordered" evidence="1">
    <location>
        <begin position="60"/>
        <end position="124"/>
    </location>
</feature>
<evidence type="ECO:0000313" key="3">
    <source>
        <dbReference type="Proteomes" id="UP001189429"/>
    </source>
</evidence>
<accession>A0ABN9Q8Q3</accession>
<evidence type="ECO:0008006" key="4">
    <source>
        <dbReference type="Google" id="ProtNLM"/>
    </source>
</evidence>
<organism evidence="2 3">
    <name type="scientific">Prorocentrum cordatum</name>
    <dbReference type="NCBI Taxonomy" id="2364126"/>
    <lineage>
        <taxon>Eukaryota</taxon>
        <taxon>Sar</taxon>
        <taxon>Alveolata</taxon>
        <taxon>Dinophyceae</taxon>
        <taxon>Prorocentrales</taxon>
        <taxon>Prorocentraceae</taxon>
        <taxon>Prorocentrum</taxon>
    </lineage>
</organism>
<proteinExistence type="predicted"/>
<dbReference type="EMBL" id="CAUYUJ010002451">
    <property type="protein sequence ID" value="CAK0800854.1"/>
    <property type="molecule type" value="Genomic_DNA"/>
</dbReference>